<dbReference type="OrthoDB" id="291792at2759"/>
<sequence length="553" mass="61523">MSSAGAPPSSASSTGSNDKIDPVLRNALRYTVSAKEYKLLHRYLISRAPPAVKKRTPQPPRYEAIVKSKDDYNAAAIRASFRVFASTYAALKLWDLIQEKLLTRGAVKVPQSKTPIYKSANFRLSSSLSFILLFHRLFFRFLTRLRATLLTQNAVPFRRRNPRVAAALTSPLSPAVGAALAGSFLGVVPKSQLRITIAIYTFSRALEFAYNALEEKGWFKNRPWWFGSWMLMPVSCGQLLHAFVYDRDCFPSTYGNFILKNSPEYIQQRPADYPSHLKWPGTYEICDSLAEISKLRWPAFTSPILFPALKQTLPTSLTRITPITSPAHPSITSLSCALLHPHDPSCARVYLTYYAHAFPSLARFFALIYSAFAILRWRSFAKAPVTALNKLAKQILSMTMFISGAIGTSWGALCLFQQLFSGRFLPTQRFFFAGFLGGMWGFLERKKGRSNFLYSWRMSLDSLWKVGVKRGWWKGVANGDVLLFVASLAVVGGVYEGVPRAVSSGVARKGLGLMRGEGWVDRVAGGGDGQGVEALGEREKKATGADVDEKKMD</sequence>
<evidence type="ECO:0000313" key="4">
    <source>
        <dbReference type="Proteomes" id="UP000800041"/>
    </source>
</evidence>
<keyword evidence="4" id="KW-1185">Reference proteome</keyword>
<keyword evidence="2" id="KW-0472">Membrane</keyword>
<dbReference type="PANTHER" id="PTHR12459:SF19">
    <property type="entry name" value="TRANSMEMBRANE PROTEIN 135 N-TERMINAL DOMAIN-CONTAINING PROTEIN"/>
    <property type="match status" value="1"/>
</dbReference>
<protein>
    <recommendedName>
        <fullName evidence="5">Transmembrane protein 135 N-terminal domain-containing protein</fullName>
    </recommendedName>
</protein>
<proteinExistence type="predicted"/>
<dbReference type="AlphaFoldDB" id="A0A6G1H1L9"/>
<evidence type="ECO:0000256" key="1">
    <source>
        <dbReference type="SAM" id="MobiDB-lite"/>
    </source>
</evidence>
<feature type="compositionally biased region" description="Basic and acidic residues" evidence="1">
    <location>
        <begin position="535"/>
        <end position="553"/>
    </location>
</feature>
<dbReference type="Proteomes" id="UP000800041">
    <property type="component" value="Unassembled WGS sequence"/>
</dbReference>
<reference evidence="3" key="1">
    <citation type="journal article" date="2020" name="Stud. Mycol.">
        <title>101 Dothideomycetes genomes: a test case for predicting lifestyles and emergence of pathogens.</title>
        <authorList>
            <person name="Haridas S."/>
            <person name="Albert R."/>
            <person name="Binder M."/>
            <person name="Bloem J."/>
            <person name="Labutti K."/>
            <person name="Salamov A."/>
            <person name="Andreopoulos B."/>
            <person name="Baker S."/>
            <person name="Barry K."/>
            <person name="Bills G."/>
            <person name="Bluhm B."/>
            <person name="Cannon C."/>
            <person name="Castanera R."/>
            <person name="Culley D."/>
            <person name="Daum C."/>
            <person name="Ezra D."/>
            <person name="Gonzalez J."/>
            <person name="Henrissat B."/>
            <person name="Kuo A."/>
            <person name="Liang C."/>
            <person name="Lipzen A."/>
            <person name="Lutzoni F."/>
            <person name="Magnuson J."/>
            <person name="Mondo S."/>
            <person name="Nolan M."/>
            <person name="Ohm R."/>
            <person name="Pangilinan J."/>
            <person name="Park H.-J."/>
            <person name="Ramirez L."/>
            <person name="Alfaro M."/>
            <person name="Sun H."/>
            <person name="Tritt A."/>
            <person name="Yoshinaga Y."/>
            <person name="Zwiers L.-H."/>
            <person name="Turgeon B."/>
            <person name="Goodwin S."/>
            <person name="Spatafora J."/>
            <person name="Crous P."/>
            <person name="Grigoriev I."/>
        </authorList>
    </citation>
    <scope>NUCLEOTIDE SEQUENCE</scope>
    <source>
        <strain evidence="3">CBS 113979</strain>
    </source>
</reference>
<feature type="transmembrane region" description="Helical" evidence="2">
    <location>
        <begin position="395"/>
        <end position="420"/>
    </location>
</feature>
<accession>A0A6G1H1L9</accession>
<feature type="transmembrane region" description="Helical" evidence="2">
    <location>
        <begin position="426"/>
        <end position="443"/>
    </location>
</feature>
<feature type="transmembrane region" description="Helical" evidence="2">
    <location>
        <begin position="353"/>
        <end position="375"/>
    </location>
</feature>
<dbReference type="PANTHER" id="PTHR12459">
    <property type="entry name" value="TRANSMEMBRANE PROTEIN 135-RELATED"/>
    <property type="match status" value="1"/>
</dbReference>
<keyword evidence="2" id="KW-1133">Transmembrane helix</keyword>
<feature type="region of interest" description="Disordered" evidence="1">
    <location>
        <begin position="529"/>
        <end position="553"/>
    </location>
</feature>
<name>A0A6G1H1L9_9PEZI</name>
<evidence type="ECO:0000313" key="3">
    <source>
        <dbReference type="EMBL" id="KAF1986952.1"/>
    </source>
</evidence>
<gene>
    <name evidence="3" type="ORF">K402DRAFT_393105</name>
</gene>
<evidence type="ECO:0008006" key="5">
    <source>
        <dbReference type="Google" id="ProtNLM"/>
    </source>
</evidence>
<dbReference type="InterPro" id="IPR026749">
    <property type="entry name" value="Tmem135"/>
</dbReference>
<evidence type="ECO:0000256" key="2">
    <source>
        <dbReference type="SAM" id="Phobius"/>
    </source>
</evidence>
<dbReference type="EMBL" id="ML977154">
    <property type="protein sequence ID" value="KAF1986952.1"/>
    <property type="molecule type" value="Genomic_DNA"/>
</dbReference>
<organism evidence="3 4">
    <name type="scientific">Aulographum hederae CBS 113979</name>
    <dbReference type="NCBI Taxonomy" id="1176131"/>
    <lineage>
        <taxon>Eukaryota</taxon>
        <taxon>Fungi</taxon>
        <taxon>Dikarya</taxon>
        <taxon>Ascomycota</taxon>
        <taxon>Pezizomycotina</taxon>
        <taxon>Dothideomycetes</taxon>
        <taxon>Pleosporomycetidae</taxon>
        <taxon>Aulographales</taxon>
        <taxon>Aulographaceae</taxon>
    </lineage>
</organism>
<keyword evidence="2" id="KW-0812">Transmembrane</keyword>